<dbReference type="SMART" id="SM00387">
    <property type="entry name" value="HATPase_c"/>
    <property type="match status" value="1"/>
</dbReference>
<keyword evidence="7" id="KW-0067">ATP-binding</keyword>
<sequence>MPVDHSQQSSFHPENEWKRIKALQRYQILDTPPDGAFDRITALAAQLLNVPIAIVSLVDTDRIWFKSHHGLSVQEIDRDPGLCASAILEGIPYVLTDASIDPRSLSNPLVAGEMGFRFYAGIPLNTHDSYNLGVLCVIDLHPRTISDQELNILKTLSQIVMDEMELRLAVRSIDRLNKEKELLIQSLGEGIYGFDQNLNTTIWNQAAEKMTGFSSEEMLNRNSEIILHNPKIDGASYKKKEFPIYQSFKDGVVIEVAEDIFWRKDGTSFPVEYVSTPIVQEGQVTGAVVIFKNIEKKKQLNELWRRADKLKTVGQLAAGVAHEIRNPLTTLKGFLQILSKDSDNQDYFNIMKEELLRIESITSEFLVLSQPQAVQLEKKAVVPLLLRMKKLLKYEARLMEMSIELHFEEHMPSIYCDEQRLTQVFINVVKNAMEAMQKRGIVSIQCKTVDHKVLIRFIDHGCGIAADRLKHLGEPFYSTKEKGTGLGLMMSYKIVQEHNGEILIHSEVDNGTTVDIYLPAYSPVMDA</sequence>
<dbReference type="Pfam" id="PF00989">
    <property type="entry name" value="PAS"/>
    <property type="match status" value="1"/>
</dbReference>
<dbReference type="InterPro" id="IPR003661">
    <property type="entry name" value="HisK_dim/P_dom"/>
</dbReference>
<accession>A0A917CQ68</accession>
<evidence type="ECO:0000313" key="11">
    <source>
        <dbReference type="EMBL" id="GGF95811.1"/>
    </source>
</evidence>
<dbReference type="InterPro" id="IPR003594">
    <property type="entry name" value="HATPase_dom"/>
</dbReference>
<dbReference type="RefSeq" id="WP_188529837.1">
    <property type="nucleotide sequence ID" value="NZ_BMGR01000003.1"/>
</dbReference>
<keyword evidence="12" id="KW-1185">Reference proteome</keyword>
<dbReference type="InterPro" id="IPR036097">
    <property type="entry name" value="HisK_dim/P_sf"/>
</dbReference>
<dbReference type="InterPro" id="IPR005467">
    <property type="entry name" value="His_kinase_dom"/>
</dbReference>
<organism evidence="11 12">
    <name type="scientific">Paenibacillus abyssi</name>
    <dbReference type="NCBI Taxonomy" id="1340531"/>
    <lineage>
        <taxon>Bacteria</taxon>
        <taxon>Bacillati</taxon>
        <taxon>Bacillota</taxon>
        <taxon>Bacilli</taxon>
        <taxon>Bacillales</taxon>
        <taxon>Paenibacillaceae</taxon>
        <taxon>Paenibacillus</taxon>
    </lineage>
</organism>
<dbReference type="GO" id="GO:0000155">
    <property type="term" value="F:phosphorelay sensor kinase activity"/>
    <property type="evidence" value="ECO:0007669"/>
    <property type="project" value="InterPro"/>
</dbReference>
<dbReference type="InterPro" id="IPR036890">
    <property type="entry name" value="HATPase_C_sf"/>
</dbReference>
<dbReference type="Gene3D" id="1.10.287.130">
    <property type="match status" value="1"/>
</dbReference>
<evidence type="ECO:0000256" key="4">
    <source>
        <dbReference type="ARBA" id="ARBA00022679"/>
    </source>
</evidence>
<dbReference type="GO" id="GO:0006355">
    <property type="term" value="P:regulation of DNA-templated transcription"/>
    <property type="evidence" value="ECO:0007669"/>
    <property type="project" value="InterPro"/>
</dbReference>
<dbReference type="PANTHER" id="PTHR43065">
    <property type="entry name" value="SENSOR HISTIDINE KINASE"/>
    <property type="match status" value="1"/>
</dbReference>
<dbReference type="SMART" id="SM00065">
    <property type="entry name" value="GAF"/>
    <property type="match status" value="1"/>
</dbReference>
<dbReference type="InterPro" id="IPR029016">
    <property type="entry name" value="GAF-like_dom_sf"/>
</dbReference>
<evidence type="ECO:0000256" key="8">
    <source>
        <dbReference type="ARBA" id="ARBA00023012"/>
    </source>
</evidence>
<dbReference type="PROSITE" id="PS50109">
    <property type="entry name" value="HIS_KIN"/>
    <property type="match status" value="1"/>
</dbReference>
<dbReference type="SUPFAM" id="SSF47384">
    <property type="entry name" value="Homodimeric domain of signal transducing histidine kinase"/>
    <property type="match status" value="1"/>
</dbReference>
<dbReference type="InterPro" id="IPR004358">
    <property type="entry name" value="Sig_transdc_His_kin-like_C"/>
</dbReference>
<dbReference type="InterPro" id="IPR013767">
    <property type="entry name" value="PAS_fold"/>
</dbReference>
<keyword evidence="4" id="KW-0808">Transferase</keyword>
<dbReference type="CDD" id="cd00082">
    <property type="entry name" value="HisKA"/>
    <property type="match status" value="1"/>
</dbReference>
<dbReference type="EMBL" id="BMGR01000003">
    <property type="protein sequence ID" value="GGF95811.1"/>
    <property type="molecule type" value="Genomic_DNA"/>
</dbReference>
<dbReference type="Gene3D" id="3.30.450.40">
    <property type="match status" value="1"/>
</dbReference>
<dbReference type="InterPro" id="IPR000014">
    <property type="entry name" value="PAS"/>
</dbReference>
<dbReference type="GO" id="GO:0005524">
    <property type="term" value="F:ATP binding"/>
    <property type="evidence" value="ECO:0007669"/>
    <property type="project" value="UniProtKB-KW"/>
</dbReference>
<dbReference type="PRINTS" id="PR00344">
    <property type="entry name" value="BCTRLSENSOR"/>
</dbReference>
<dbReference type="NCBIfam" id="TIGR00229">
    <property type="entry name" value="sensory_box"/>
    <property type="match status" value="1"/>
</dbReference>
<dbReference type="SUPFAM" id="SSF55874">
    <property type="entry name" value="ATPase domain of HSP90 chaperone/DNA topoisomerase II/histidine kinase"/>
    <property type="match status" value="1"/>
</dbReference>
<feature type="domain" description="PAS" evidence="10">
    <location>
        <begin position="176"/>
        <end position="222"/>
    </location>
</feature>
<evidence type="ECO:0000256" key="6">
    <source>
        <dbReference type="ARBA" id="ARBA00022777"/>
    </source>
</evidence>
<name>A0A917CQ68_9BACL</name>
<evidence type="ECO:0000256" key="7">
    <source>
        <dbReference type="ARBA" id="ARBA00022840"/>
    </source>
</evidence>
<evidence type="ECO:0000259" key="10">
    <source>
        <dbReference type="PROSITE" id="PS50112"/>
    </source>
</evidence>
<dbReference type="CDD" id="cd00130">
    <property type="entry name" value="PAS"/>
    <property type="match status" value="1"/>
</dbReference>
<proteinExistence type="predicted"/>
<keyword evidence="6" id="KW-0418">Kinase</keyword>
<reference evidence="11" key="2">
    <citation type="submission" date="2020-09" db="EMBL/GenBank/DDBJ databases">
        <authorList>
            <person name="Sun Q."/>
            <person name="Zhou Y."/>
        </authorList>
    </citation>
    <scope>NUCLEOTIDE SEQUENCE</scope>
    <source>
        <strain evidence="11">CGMCC 1.12987</strain>
    </source>
</reference>
<evidence type="ECO:0000256" key="5">
    <source>
        <dbReference type="ARBA" id="ARBA00022741"/>
    </source>
</evidence>
<protein>
    <recommendedName>
        <fullName evidence="2">histidine kinase</fullName>
        <ecNumber evidence="2">2.7.13.3</ecNumber>
    </recommendedName>
</protein>
<reference evidence="11" key="1">
    <citation type="journal article" date="2014" name="Int. J. Syst. Evol. Microbiol.">
        <title>Complete genome sequence of Corynebacterium casei LMG S-19264T (=DSM 44701T), isolated from a smear-ripened cheese.</title>
        <authorList>
            <consortium name="US DOE Joint Genome Institute (JGI-PGF)"/>
            <person name="Walter F."/>
            <person name="Albersmeier A."/>
            <person name="Kalinowski J."/>
            <person name="Ruckert C."/>
        </authorList>
    </citation>
    <scope>NUCLEOTIDE SEQUENCE</scope>
    <source>
        <strain evidence="11">CGMCC 1.12987</strain>
    </source>
</reference>
<comment type="caution">
    <text evidence="11">The sequence shown here is derived from an EMBL/GenBank/DDBJ whole genome shotgun (WGS) entry which is preliminary data.</text>
</comment>
<keyword evidence="8" id="KW-0902">Two-component regulatory system</keyword>
<dbReference type="InterPro" id="IPR035965">
    <property type="entry name" value="PAS-like_dom_sf"/>
</dbReference>
<dbReference type="Pfam" id="PF00512">
    <property type="entry name" value="HisKA"/>
    <property type="match status" value="1"/>
</dbReference>
<evidence type="ECO:0000259" key="9">
    <source>
        <dbReference type="PROSITE" id="PS50109"/>
    </source>
</evidence>
<comment type="catalytic activity">
    <reaction evidence="1">
        <text>ATP + protein L-histidine = ADP + protein N-phospho-L-histidine.</text>
        <dbReference type="EC" id="2.7.13.3"/>
    </reaction>
</comment>
<evidence type="ECO:0000256" key="2">
    <source>
        <dbReference type="ARBA" id="ARBA00012438"/>
    </source>
</evidence>
<dbReference type="Pfam" id="PF01590">
    <property type="entry name" value="GAF"/>
    <property type="match status" value="1"/>
</dbReference>
<dbReference type="SUPFAM" id="SSF55781">
    <property type="entry name" value="GAF domain-like"/>
    <property type="match status" value="1"/>
</dbReference>
<dbReference type="PROSITE" id="PS50112">
    <property type="entry name" value="PAS"/>
    <property type="match status" value="1"/>
</dbReference>
<dbReference type="SUPFAM" id="SSF55785">
    <property type="entry name" value="PYP-like sensor domain (PAS domain)"/>
    <property type="match status" value="1"/>
</dbReference>
<dbReference type="EC" id="2.7.13.3" evidence="2"/>
<dbReference type="AlphaFoldDB" id="A0A917CQ68"/>
<feature type="domain" description="Histidine kinase" evidence="9">
    <location>
        <begin position="319"/>
        <end position="522"/>
    </location>
</feature>
<dbReference type="Pfam" id="PF02518">
    <property type="entry name" value="HATPase_c"/>
    <property type="match status" value="1"/>
</dbReference>
<keyword evidence="3" id="KW-0597">Phosphoprotein</keyword>
<dbReference type="Gene3D" id="3.30.450.20">
    <property type="entry name" value="PAS domain"/>
    <property type="match status" value="1"/>
</dbReference>
<keyword evidence="5" id="KW-0547">Nucleotide-binding</keyword>
<evidence type="ECO:0000256" key="1">
    <source>
        <dbReference type="ARBA" id="ARBA00000085"/>
    </source>
</evidence>
<evidence type="ECO:0000313" key="12">
    <source>
        <dbReference type="Proteomes" id="UP000644756"/>
    </source>
</evidence>
<evidence type="ECO:0000256" key="3">
    <source>
        <dbReference type="ARBA" id="ARBA00022553"/>
    </source>
</evidence>
<dbReference type="SMART" id="SM00388">
    <property type="entry name" value="HisKA"/>
    <property type="match status" value="1"/>
</dbReference>
<dbReference type="InterPro" id="IPR003018">
    <property type="entry name" value="GAF"/>
</dbReference>
<dbReference type="PANTHER" id="PTHR43065:SF34">
    <property type="entry name" value="SPORULATION KINASE A"/>
    <property type="match status" value="1"/>
</dbReference>
<dbReference type="Proteomes" id="UP000644756">
    <property type="component" value="Unassembled WGS sequence"/>
</dbReference>
<dbReference type="Gene3D" id="3.30.565.10">
    <property type="entry name" value="Histidine kinase-like ATPase, C-terminal domain"/>
    <property type="match status" value="1"/>
</dbReference>
<gene>
    <name evidence="11" type="ORF">GCM10010916_11430</name>
</gene>